<dbReference type="EMBL" id="ALVD01000012">
    <property type="protein sequence ID" value="EJU06760.1"/>
    <property type="molecule type" value="Genomic_DNA"/>
</dbReference>
<proteinExistence type="predicted"/>
<dbReference type="Proteomes" id="UP000004829">
    <property type="component" value="Unassembled WGS sequence"/>
</dbReference>
<comment type="caution">
    <text evidence="1">The sequence shown here is derived from an EMBL/GenBank/DDBJ whole genome shotgun (WGS) entry which is preliminary data.</text>
</comment>
<keyword evidence="2" id="KW-1185">Reference proteome</keyword>
<accession>A0ABN0GXV4</accession>
<reference evidence="2" key="1">
    <citation type="journal article" date="2012" name="J. Bacteriol.">
        <title>Draft Genome Sequence of Fusobacterium nucleatum ChDC F128, Isolated from a Periodontitis Lesion.</title>
        <authorList>
            <person name="Park S.N."/>
            <person name="Kong S.W."/>
            <person name="Kim H.S."/>
            <person name="Park M.S."/>
            <person name="Lee J.W."/>
            <person name="Cho E."/>
            <person name="Lim Y.K."/>
            <person name="Choi M.H."/>
            <person name="Chang Y.H."/>
            <person name="Shin J.H."/>
            <person name="Park H.S."/>
            <person name="Choi S.H."/>
            <person name="Kook J.K."/>
        </authorList>
    </citation>
    <scope>NUCLEOTIDE SEQUENCE [LARGE SCALE GENOMIC DNA]</scope>
    <source>
        <strain evidence="2">ChDC F128</strain>
    </source>
</reference>
<evidence type="ECO:0000313" key="2">
    <source>
        <dbReference type="Proteomes" id="UP000004829"/>
    </source>
</evidence>
<evidence type="ECO:0000313" key="1">
    <source>
        <dbReference type="EMBL" id="EJU06760.1"/>
    </source>
</evidence>
<sequence length="71" mass="8617">MGTIFSVKLKNTMKKHKKIFSKSEYSFYVKQSIDTFDVNPFMFPYYKIMMDMQEIYVSSGWYGQTIHKIYF</sequence>
<protein>
    <submittedName>
        <fullName evidence="1">Uncharacterized protein</fullName>
    </submittedName>
</protein>
<name>A0ABN0GXV4_9FUSO</name>
<gene>
    <name evidence="1" type="ORF">B437_10752</name>
</gene>
<organism evidence="1 2">
    <name type="scientific">Fusobacterium hwasookii ChDC F128</name>
    <dbReference type="NCBI Taxonomy" id="1216362"/>
    <lineage>
        <taxon>Bacteria</taxon>
        <taxon>Fusobacteriati</taxon>
        <taxon>Fusobacteriota</taxon>
        <taxon>Fusobacteriia</taxon>
        <taxon>Fusobacteriales</taxon>
        <taxon>Fusobacteriaceae</taxon>
        <taxon>Fusobacterium</taxon>
    </lineage>
</organism>